<keyword evidence="1" id="KW-1015">Disulfide bond</keyword>
<keyword evidence="2" id="KW-1133">Transmembrane helix</keyword>
<evidence type="ECO:0000256" key="1">
    <source>
        <dbReference type="ARBA" id="ARBA00023157"/>
    </source>
</evidence>
<protein>
    <recommendedName>
        <fullName evidence="3">ZP domain-containing protein</fullName>
    </recommendedName>
</protein>
<feature type="transmembrane region" description="Helical" evidence="2">
    <location>
        <begin position="21"/>
        <end position="44"/>
    </location>
</feature>
<dbReference type="InterPro" id="IPR055356">
    <property type="entry name" value="ZP-N"/>
</dbReference>
<dbReference type="EMBL" id="JAFJMO010000002">
    <property type="protein sequence ID" value="KAJ8284938.1"/>
    <property type="molecule type" value="Genomic_DNA"/>
</dbReference>
<dbReference type="PROSITE" id="PS51034">
    <property type="entry name" value="ZP_2"/>
    <property type="match status" value="1"/>
</dbReference>
<proteinExistence type="predicted"/>
<dbReference type="InterPro" id="IPR042235">
    <property type="entry name" value="ZP-C_dom"/>
</dbReference>
<dbReference type="GO" id="GO:0035803">
    <property type="term" value="P:egg coat formation"/>
    <property type="evidence" value="ECO:0007669"/>
    <property type="project" value="TreeGrafter"/>
</dbReference>
<comment type="caution">
    <text evidence="4">The sequence shown here is derived from an EMBL/GenBank/DDBJ whole genome shotgun (WGS) entry which is preliminary data.</text>
</comment>
<accession>A0A9Q1I7Y2</accession>
<dbReference type="SMART" id="SM00241">
    <property type="entry name" value="ZP"/>
    <property type="match status" value="1"/>
</dbReference>
<sequence length="472" mass="53518">MKRSSSVQHEKLASSMWANKGFSFFALKMRIVGFCLCLLGYISFTASMQSETENDWQNNFLSDGTYEVEPSQKMMKARPKPKMAFYITGDSASAVVKQKKWFHYNNRGPLSAEAKAVMLPVTAKTPVTAKPLKPMVEALCHLDRMYVRIRKDAVKGRLSWKYLYFGNCRVNAARGAHYYFLYNMTRCGLRPQVLDDVIVFANVVRYLRKYTTLKNITRKPTFTVPVACRFPRFHRTYDFGIHPVLGFNATMPLPVGGGPIVAIVVLDANWLPLAPGAFYKLGQTMHFEIRGSGGRRVFAERCWFSATSKLHTTLTYTAIKNYGCLVDSMNSTRSRYQRTRNPSVMRLIVETFVFDNVAKEQVLTLHCSISVAKTATLYRKSCTYEKSSDMWHELDRRVDLLCLCCKGVCPGPPSPRHRTQTVSSMPWKMRDVAPSFVLNGAVELDPPPGLLRDAISGATPKLETETIRLWRG</sequence>
<dbReference type="InterPro" id="IPR001507">
    <property type="entry name" value="ZP_dom"/>
</dbReference>
<keyword evidence="5" id="KW-1185">Reference proteome</keyword>
<dbReference type="AlphaFoldDB" id="A0A9Q1I7Y2"/>
<dbReference type="Gene3D" id="2.60.40.3210">
    <property type="entry name" value="Zona pellucida, ZP-N domain"/>
    <property type="match status" value="1"/>
</dbReference>
<reference evidence="4" key="1">
    <citation type="journal article" date="2023" name="Science">
        <title>Genome structures resolve the early diversification of teleost fishes.</title>
        <authorList>
            <person name="Parey E."/>
            <person name="Louis A."/>
            <person name="Montfort J."/>
            <person name="Bouchez O."/>
            <person name="Roques C."/>
            <person name="Iampietro C."/>
            <person name="Lluch J."/>
            <person name="Castinel A."/>
            <person name="Donnadieu C."/>
            <person name="Desvignes T."/>
            <person name="Floi Bucao C."/>
            <person name="Jouanno E."/>
            <person name="Wen M."/>
            <person name="Mejri S."/>
            <person name="Dirks R."/>
            <person name="Jansen H."/>
            <person name="Henkel C."/>
            <person name="Chen W.J."/>
            <person name="Zahm M."/>
            <person name="Cabau C."/>
            <person name="Klopp C."/>
            <person name="Thompson A.W."/>
            <person name="Robinson-Rechavi M."/>
            <person name="Braasch I."/>
            <person name="Lecointre G."/>
            <person name="Bobe J."/>
            <person name="Postlethwait J.H."/>
            <person name="Berthelot C."/>
            <person name="Roest Crollius H."/>
            <person name="Guiguen Y."/>
        </authorList>
    </citation>
    <scope>NUCLEOTIDE SEQUENCE</scope>
    <source>
        <strain evidence="4">Concon-B</strain>
    </source>
</reference>
<evidence type="ECO:0000256" key="2">
    <source>
        <dbReference type="SAM" id="Phobius"/>
    </source>
</evidence>
<dbReference type="GO" id="GO:0032190">
    <property type="term" value="F:acrosin binding"/>
    <property type="evidence" value="ECO:0007669"/>
    <property type="project" value="TreeGrafter"/>
</dbReference>
<dbReference type="Proteomes" id="UP001152803">
    <property type="component" value="Unassembled WGS sequence"/>
</dbReference>
<dbReference type="FunFam" id="2.60.40.4100:FF:000002">
    <property type="entry name" value="Zona pellucida sperm-binding protein 3"/>
    <property type="match status" value="1"/>
</dbReference>
<dbReference type="GO" id="GO:2000344">
    <property type="term" value="P:positive regulation of acrosome reaction"/>
    <property type="evidence" value="ECO:0007669"/>
    <property type="project" value="TreeGrafter"/>
</dbReference>
<name>A0A9Q1I7Y2_CONCO</name>
<evidence type="ECO:0000259" key="3">
    <source>
        <dbReference type="PROSITE" id="PS51034"/>
    </source>
</evidence>
<keyword evidence="2" id="KW-0472">Membrane</keyword>
<evidence type="ECO:0000313" key="4">
    <source>
        <dbReference type="EMBL" id="KAJ8284938.1"/>
    </source>
</evidence>
<dbReference type="PANTHER" id="PTHR11576:SF26">
    <property type="entry name" value="ZONA PELLUCIDA GLYCOPROTEIN 3D TANDEM DUPLICATE 2"/>
    <property type="match status" value="1"/>
</dbReference>
<dbReference type="Gene3D" id="2.60.40.4100">
    <property type="entry name" value="Zona pellucida, ZP-C domain"/>
    <property type="match status" value="1"/>
</dbReference>
<organism evidence="4 5">
    <name type="scientific">Conger conger</name>
    <name type="common">Conger eel</name>
    <name type="synonym">Muraena conger</name>
    <dbReference type="NCBI Taxonomy" id="82655"/>
    <lineage>
        <taxon>Eukaryota</taxon>
        <taxon>Metazoa</taxon>
        <taxon>Chordata</taxon>
        <taxon>Craniata</taxon>
        <taxon>Vertebrata</taxon>
        <taxon>Euteleostomi</taxon>
        <taxon>Actinopterygii</taxon>
        <taxon>Neopterygii</taxon>
        <taxon>Teleostei</taxon>
        <taxon>Anguilliformes</taxon>
        <taxon>Congridae</taxon>
        <taxon>Conger</taxon>
    </lineage>
</organism>
<feature type="domain" description="ZP" evidence="3">
    <location>
        <begin position="139"/>
        <end position="389"/>
    </location>
</feature>
<dbReference type="OrthoDB" id="8961289at2759"/>
<keyword evidence="2" id="KW-0812">Transmembrane</keyword>
<dbReference type="GO" id="GO:0007339">
    <property type="term" value="P:binding of sperm to zona pellucida"/>
    <property type="evidence" value="ECO:0007669"/>
    <property type="project" value="TreeGrafter"/>
</dbReference>
<dbReference type="GO" id="GO:0031012">
    <property type="term" value="C:extracellular matrix"/>
    <property type="evidence" value="ECO:0007669"/>
    <property type="project" value="TreeGrafter"/>
</dbReference>
<gene>
    <name evidence="4" type="ORF">COCON_G00037880</name>
</gene>
<dbReference type="Pfam" id="PF23344">
    <property type="entry name" value="ZP-N"/>
    <property type="match status" value="1"/>
</dbReference>
<evidence type="ECO:0000313" key="5">
    <source>
        <dbReference type="Proteomes" id="UP001152803"/>
    </source>
</evidence>
<dbReference type="PANTHER" id="PTHR11576">
    <property type="entry name" value="ZONA PELLUCIDA SPERM-BINDING PROTEIN 3"/>
    <property type="match status" value="1"/>
</dbReference>
<dbReference type="InterPro" id="IPR055355">
    <property type="entry name" value="ZP-C"/>
</dbReference>
<dbReference type="Pfam" id="PF00100">
    <property type="entry name" value="Zona_pellucida"/>
    <property type="match status" value="1"/>
</dbReference>